<comment type="caution">
    <text evidence="1">The sequence shown here is derived from an EMBL/GenBank/DDBJ whole genome shotgun (WGS) entry which is preliminary data.</text>
</comment>
<dbReference type="EMBL" id="LAZR01005447">
    <property type="protein sequence ID" value="KKM99864.1"/>
    <property type="molecule type" value="Genomic_DNA"/>
</dbReference>
<protein>
    <submittedName>
        <fullName evidence="1">Uncharacterized protein</fullName>
    </submittedName>
</protein>
<sequence>DKEVPYYGDMCDGTGRCPDCTEKRHLMGGYFAAPIHSLPDCHTGECKHEDIEHLPTEGWFWCFDCENYIEDTHYYSKYWPRTDRRKGQQRKQESAYDCGFEAGYSLRQYEEQEEKHPNGLNCPNPNKEGLCGCCATCGGSGVKCQQPSQGCASIHIQSQGCCFHCNFWKPCPNCTGLIRYKRSDGAEIVKTDQRKGQQRKESPTFMKDTNLVWVGYLPEYGGLFYVEDRRIKERRSEILIGSLKAMRPQDD</sequence>
<feature type="non-terminal residue" evidence="1">
    <location>
        <position position="1"/>
    </location>
</feature>
<organism evidence="1">
    <name type="scientific">marine sediment metagenome</name>
    <dbReference type="NCBI Taxonomy" id="412755"/>
    <lineage>
        <taxon>unclassified sequences</taxon>
        <taxon>metagenomes</taxon>
        <taxon>ecological metagenomes</taxon>
    </lineage>
</organism>
<dbReference type="AlphaFoldDB" id="A0A0F9LXM3"/>
<reference evidence="1" key="1">
    <citation type="journal article" date="2015" name="Nature">
        <title>Complex archaea that bridge the gap between prokaryotes and eukaryotes.</title>
        <authorList>
            <person name="Spang A."/>
            <person name="Saw J.H."/>
            <person name="Jorgensen S.L."/>
            <person name="Zaremba-Niedzwiedzka K."/>
            <person name="Martijn J."/>
            <person name="Lind A.E."/>
            <person name="van Eijk R."/>
            <person name="Schleper C."/>
            <person name="Guy L."/>
            <person name="Ettema T.J."/>
        </authorList>
    </citation>
    <scope>NUCLEOTIDE SEQUENCE</scope>
</reference>
<evidence type="ECO:0000313" key="1">
    <source>
        <dbReference type="EMBL" id="KKM99864.1"/>
    </source>
</evidence>
<proteinExistence type="predicted"/>
<name>A0A0F9LXM3_9ZZZZ</name>
<accession>A0A0F9LXM3</accession>
<gene>
    <name evidence="1" type="ORF">LCGC14_1143420</name>
</gene>